<dbReference type="InterPro" id="IPR000871">
    <property type="entry name" value="Beta-lactam_class-A"/>
</dbReference>
<dbReference type="PROSITE" id="PS00146">
    <property type="entry name" value="BETA_LACTAMASE_A"/>
    <property type="match status" value="1"/>
</dbReference>
<dbReference type="GO" id="GO:0046677">
    <property type="term" value="P:response to antibiotic"/>
    <property type="evidence" value="ECO:0007669"/>
    <property type="project" value="UniProtKB-KW"/>
</dbReference>
<sequence>MRYIRLCIISLLATLPLAVHASPQPLEQIKLSESQLSGRVGMIEMDLASGRTLTAWRADERFPMMSTFKVVLCGAVLARVDAGDEQLERKIHYRQQDLVDYSPVSEKHLADGMTVGELCAAAITMSDNSAANLLLATVGGPAGLTAFLRQIGDNLADGMTVGELCAAAITMSDNSAANLLLATVGGPAGLTAFLRQIGDNVTRLDRWETELNEALPGDARDTTTPASMAATLRKLLTSQRLSARSQRQLLQWMVDDRVAGPLIRSVLPAGWFIADKTGASERGARGIVALLGPNNKAERIVVIYLRDTPASMAERNQQIAGIGAALIEHWQR</sequence>
<protein>
    <recommendedName>
        <fullName evidence="2">beta-lactamase</fullName>
        <ecNumber evidence="2">3.5.2.6</ecNumber>
    </recommendedName>
</protein>
<organism evidence="5">
    <name type="scientific">Plasmid pBWH77</name>
    <dbReference type="NCBI Taxonomy" id="2532"/>
    <lineage>
        <taxon>other sequences</taxon>
        <taxon>plasmids</taxon>
    </lineage>
</organism>
<dbReference type="InterPro" id="IPR012338">
    <property type="entry name" value="Beta-lactam/transpept-like"/>
</dbReference>
<dbReference type="PRINTS" id="PR00118">
    <property type="entry name" value="BLACTAMASEA"/>
</dbReference>
<geneLocation type="plasmid" evidence="5">
    <name>pBWH77</name>
</geneLocation>
<comment type="similarity">
    <text evidence="1">Belongs to the class-A beta-lactamase family.</text>
</comment>
<dbReference type="SUPFAM" id="SSF56601">
    <property type="entry name" value="beta-lactamase/transpeptidase-like"/>
    <property type="match status" value="2"/>
</dbReference>
<name>Q52089_9ZZZZ</name>
<keyword evidence="5" id="KW-0614">Plasmid</keyword>
<dbReference type="EMBL" id="M37911">
    <property type="protein sequence ID" value="AAA98218.1"/>
    <property type="molecule type" value="Genomic_DNA"/>
</dbReference>
<dbReference type="SMR" id="Q52089"/>
<evidence type="ECO:0000256" key="3">
    <source>
        <dbReference type="ARBA" id="ARBA00023251"/>
    </source>
</evidence>
<reference evidence="5" key="1">
    <citation type="journal article" date="1990" name="J. Bacteriol.">
        <title>Direct involvement of IS26 in an antibiotic resistance operon.</title>
        <authorList>
            <person name="Lee K.Y."/>
            <person name="Hopkins J.D."/>
            <person name="Syvanen M."/>
        </authorList>
    </citation>
    <scope>NUCLEOTIDE SEQUENCE</scope>
    <source>
        <plasmid evidence="5">pBWH77</plasmid>
    </source>
</reference>
<dbReference type="AlphaFoldDB" id="Q52089"/>
<evidence type="ECO:0000256" key="2">
    <source>
        <dbReference type="ARBA" id="ARBA00012865"/>
    </source>
</evidence>
<evidence type="ECO:0000256" key="1">
    <source>
        <dbReference type="ARBA" id="ARBA00009009"/>
    </source>
</evidence>
<dbReference type="PANTHER" id="PTHR35333:SF3">
    <property type="entry name" value="BETA-LACTAMASE-TYPE TRANSPEPTIDASE FOLD CONTAINING PROTEIN"/>
    <property type="match status" value="1"/>
</dbReference>
<dbReference type="InterPro" id="IPR023650">
    <property type="entry name" value="Beta-lactam_class-A_AS"/>
</dbReference>
<dbReference type="GO" id="GO:0030655">
    <property type="term" value="P:beta-lactam antibiotic catabolic process"/>
    <property type="evidence" value="ECO:0007669"/>
    <property type="project" value="InterPro"/>
</dbReference>
<feature type="domain" description="Beta-lactamase-related" evidence="4">
    <location>
        <begin position="39"/>
        <end position="320"/>
    </location>
</feature>
<evidence type="ECO:0000259" key="4">
    <source>
        <dbReference type="Pfam" id="PF00144"/>
    </source>
</evidence>
<keyword evidence="3" id="KW-0046">Antibiotic resistance</keyword>
<dbReference type="Pfam" id="PF00144">
    <property type="entry name" value="Beta-lactamase"/>
    <property type="match status" value="1"/>
</dbReference>
<dbReference type="GO" id="GO:0008800">
    <property type="term" value="F:beta-lactamase activity"/>
    <property type="evidence" value="ECO:0007669"/>
    <property type="project" value="UniProtKB-EC"/>
</dbReference>
<dbReference type="EC" id="3.5.2.6" evidence="2"/>
<evidence type="ECO:0000313" key="5">
    <source>
        <dbReference type="EMBL" id="AAA98218.1"/>
    </source>
</evidence>
<proteinExistence type="inferred from homology"/>
<dbReference type="NCBIfam" id="NF033103">
    <property type="entry name" value="bla_class_A"/>
    <property type="match status" value="1"/>
</dbReference>
<dbReference type="Gene3D" id="3.40.710.10">
    <property type="entry name" value="DD-peptidase/beta-lactamase superfamily"/>
    <property type="match status" value="2"/>
</dbReference>
<dbReference type="InterPro" id="IPR001466">
    <property type="entry name" value="Beta-lactam-related"/>
</dbReference>
<dbReference type="PANTHER" id="PTHR35333">
    <property type="entry name" value="BETA-LACTAMASE"/>
    <property type="match status" value="1"/>
</dbReference>
<accession>Q52089</accession>